<evidence type="ECO:0008006" key="3">
    <source>
        <dbReference type="Google" id="ProtNLM"/>
    </source>
</evidence>
<keyword evidence="2" id="KW-1185">Reference proteome</keyword>
<dbReference type="KEGG" id="mco:MCJ_004920"/>
<dbReference type="eggNOG" id="COG4695">
    <property type="taxonomic scope" value="Bacteria"/>
</dbReference>
<dbReference type="Proteomes" id="UP000001491">
    <property type="component" value="Chromosome"/>
</dbReference>
<dbReference type="HOGENOM" id="CLU_780369_0_0_14"/>
<dbReference type="Pfam" id="PF04860">
    <property type="entry name" value="Phage_portal"/>
    <property type="match status" value="1"/>
</dbReference>
<protein>
    <recommendedName>
        <fullName evidence="3">Phage portal protein, HK97 family</fullName>
    </recommendedName>
</protein>
<proteinExistence type="predicted"/>
<dbReference type="NCBIfam" id="TIGR01537">
    <property type="entry name" value="portal_HK97"/>
    <property type="match status" value="1"/>
</dbReference>
<dbReference type="InterPro" id="IPR006427">
    <property type="entry name" value="Portal_HK97"/>
</dbReference>
<evidence type="ECO:0000313" key="1">
    <source>
        <dbReference type="EMBL" id="CAT05197.1"/>
    </source>
</evidence>
<dbReference type="EMBL" id="FM864216">
    <property type="protein sequence ID" value="CAT05197.1"/>
    <property type="molecule type" value="Genomic_DNA"/>
</dbReference>
<sequence>MQLITNDIAKVNFLHIRDNQQINSPLLFILNKQPSPSLTPWEFKKLVVWNLLLYGYSPILKVKNDKGEVISLTPIFPGIIQKTQDDNRIFYTVKMPHSEIKYNDDDIIWIEYEFIAGFENLSFLSLFKSTITKIKENEQSMLKAIKNDLSYSLFIKIPAVTNEEQQKKAQEALNAMIARQKQQGYAGIVIDQKWDIGKATDVLNMRLDLNTRNNIAKEFASILGIPPAKLGIEDQNKYNSSAELNKAYTDNALIPLLINICQRLSIELVPNSELITFRPIDLLSMDTKSIQELAASGVNNGYLTPNEVRAFLGLKALKDGDLLLINSTLVPLKNIEENKEIDAKINLQKQQSNNN</sequence>
<name>C5J6T4_MESCH</name>
<gene>
    <name evidence="1" type="ordered locus">MCJ_004920</name>
</gene>
<evidence type="ECO:0000313" key="2">
    <source>
        <dbReference type="Proteomes" id="UP000001491"/>
    </source>
</evidence>
<accession>C5J6T4</accession>
<organism evidence="1 2">
    <name type="scientific">Mesomycoplasma conjunctivae (strain ATCC 25834 / NCTC 10147 / HRC/581)</name>
    <name type="common">Mycoplasma conjunctivae</name>
    <dbReference type="NCBI Taxonomy" id="572263"/>
    <lineage>
        <taxon>Bacteria</taxon>
        <taxon>Bacillati</taxon>
        <taxon>Mycoplasmatota</taxon>
        <taxon>Mycoplasmoidales</taxon>
        <taxon>Metamycoplasmataceae</taxon>
        <taxon>Mesomycoplasma</taxon>
    </lineage>
</organism>
<dbReference type="AlphaFoldDB" id="C5J6T4"/>
<dbReference type="InterPro" id="IPR006944">
    <property type="entry name" value="Phage/GTA_portal"/>
</dbReference>
<reference evidence="2" key="1">
    <citation type="journal article" date="2009" name="BMC Bioinformatics">
        <title>The Mycoplasma conjunctivae genome sequencing, annotation and analysis.</title>
        <authorList>
            <person name="Calderon-Copete S.P."/>
            <person name="Wigger G."/>
            <person name="Wunderlin C."/>
            <person name="Schmidheini T."/>
            <person name="Frey J."/>
            <person name="Quail M.A."/>
            <person name="Falquet L."/>
        </authorList>
    </citation>
    <scope>NUCLEOTIDE SEQUENCE [LARGE SCALE GENOMIC DNA]</scope>
    <source>
        <strain evidence="2">ATCC 25834 / NCTC 10147 / HRC/581</strain>
    </source>
</reference>